<name>A0ACB0LV18_TRIPR</name>
<organism evidence="1 2">
    <name type="scientific">Trifolium pratense</name>
    <name type="common">Red clover</name>
    <dbReference type="NCBI Taxonomy" id="57577"/>
    <lineage>
        <taxon>Eukaryota</taxon>
        <taxon>Viridiplantae</taxon>
        <taxon>Streptophyta</taxon>
        <taxon>Embryophyta</taxon>
        <taxon>Tracheophyta</taxon>
        <taxon>Spermatophyta</taxon>
        <taxon>Magnoliopsida</taxon>
        <taxon>eudicotyledons</taxon>
        <taxon>Gunneridae</taxon>
        <taxon>Pentapetalae</taxon>
        <taxon>rosids</taxon>
        <taxon>fabids</taxon>
        <taxon>Fabales</taxon>
        <taxon>Fabaceae</taxon>
        <taxon>Papilionoideae</taxon>
        <taxon>50 kb inversion clade</taxon>
        <taxon>NPAAA clade</taxon>
        <taxon>Hologalegina</taxon>
        <taxon>IRL clade</taxon>
        <taxon>Trifolieae</taxon>
        <taxon>Trifolium</taxon>
    </lineage>
</organism>
<reference evidence="1" key="1">
    <citation type="submission" date="2023-10" db="EMBL/GenBank/DDBJ databases">
        <authorList>
            <person name="Rodriguez Cubillos JULIANA M."/>
            <person name="De Vega J."/>
        </authorList>
    </citation>
    <scope>NUCLEOTIDE SEQUENCE</scope>
</reference>
<proteinExistence type="predicted"/>
<protein>
    <submittedName>
        <fullName evidence="1">Uncharacterized protein</fullName>
    </submittedName>
</protein>
<dbReference type="EMBL" id="CASHSV030000615">
    <property type="protein sequence ID" value="CAJ2670937.1"/>
    <property type="molecule type" value="Genomic_DNA"/>
</dbReference>
<comment type="caution">
    <text evidence="1">The sequence shown here is derived from an EMBL/GenBank/DDBJ whole genome shotgun (WGS) entry which is preliminary data.</text>
</comment>
<evidence type="ECO:0000313" key="1">
    <source>
        <dbReference type="EMBL" id="CAJ2670937.1"/>
    </source>
</evidence>
<keyword evidence="2" id="KW-1185">Reference proteome</keyword>
<sequence length="379" mass="41951">MAAADRFGRRQSKEGRRRRENDDRREFYNSWKQSNVLCGAAKVNGEGGQYGNVLRHNQIMQHSIYGEEQPNLRNRVEGKEKDTYGRDGGFVNHGKDGFDVPGTDLKRIASFNRNDRMEEARPETGRHVLMKDNGKLARKEGDVVVSQSMDLKRNGLRKDTKTVQASRGDVNVFEPVKGDTGELEAVRVGDVEVTLRAGKDHARRHNVKLNEGGTKPVITALSNVAIKEKDHQVLIRSYRAEPDDVSWAQNESYQSDFNGGQGDQEVRRQIDTMVENLAKGVEEAGDIGSEENFPLSYNRGVVDSRSEKEVLERPDIARVFPSIQSSLGDSPISGGRQDSNSCCSPITDACGSPGVAGGQGVEEVEFEKFFGLDNTYGSA</sequence>
<accession>A0ACB0LV18</accession>
<gene>
    <name evidence="1" type="ORF">MILVUS5_LOCUS34898</name>
</gene>
<dbReference type="Proteomes" id="UP001177021">
    <property type="component" value="Unassembled WGS sequence"/>
</dbReference>
<evidence type="ECO:0000313" key="2">
    <source>
        <dbReference type="Proteomes" id="UP001177021"/>
    </source>
</evidence>